<dbReference type="Pfam" id="PF16209">
    <property type="entry name" value="PhoLip_ATPase_N"/>
    <property type="match status" value="1"/>
</dbReference>
<dbReference type="Proteomes" id="UP000285712">
    <property type="component" value="Unassembled WGS sequence"/>
</dbReference>
<feature type="binding site" evidence="15">
    <location>
        <position position="420"/>
    </location>
    <ligand>
        <name>Mg(2+)</name>
        <dbReference type="ChEBI" id="CHEBI:18420"/>
    </ligand>
</feature>
<keyword evidence="4 16" id="KW-0812">Transmembrane</keyword>
<dbReference type="PRINTS" id="PR00119">
    <property type="entry name" value="CATATPASE"/>
</dbReference>
<gene>
    <name evidence="21" type="ORF">DYB35_004508</name>
</gene>
<dbReference type="PANTHER" id="PTHR24092">
    <property type="entry name" value="PROBABLE PHOSPHOLIPID-TRANSPORTING ATPASE"/>
    <property type="match status" value="1"/>
</dbReference>
<keyword evidence="7 14" id="KW-0067">ATP-binding</keyword>
<dbReference type="Gene3D" id="3.40.1110.10">
    <property type="entry name" value="Calcium-transporting ATPase, cytoplasmic domain N"/>
    <property type="match status" value="1"/>
</dbReference>
<feature type="compositionally biased region" description="Low complexity" evidence="17">
    <location>
        <begin position="145"/>
        <end position="154"/>
    </location>
</feature>
<dbReference type="FunFam" id="3.40.50.1000:FF:000014">
    <property type="entry name" value="Phospholipid-transporting ATPase"/>
    <property type="match status" value="1"/>
</dbReference>
<evidence type="ECO:0000256" key="4">
    <source>
        <dbReference type="ARBA" id="ARBA00022692"/>
    </source>
</evidence>
<dbReference type="InterPro" id="IPR044492">
    <property type="entry name" value="P_typ_ATPase_HD_dom"/>
</dbReference>
<dbReference type="InterPro" id="IPR008250">
    <property type="entry name" value="ATPase_P-typ_transduc_dom_A_sf"/>
</dbReference>
<dbReference type="VEuPathDB" id="FungiDB:H257_10350"/>
<dbReference type="VEuPathDB" id="FungiDB:H257_10351"/>
<protein>
    <recommendedName>
        <fullName evidence="16">Phospholipid-transporting ATPase</fullName>
        <ecNumber evidence="16">7.6.2.1</ecNumber>
    </recommendedName>
</protein>
<evidence type="ECO:0000256" key="11">
    <source>
        <dbReference type="ARBA" id="ARBA00023136"/>
    </source>
</evidence>
<feature type="binding site" evidence="14">
    <location>
        <position position="888"/>
    </location>
    <ligand>
        <name>ATP</name>
        <dbReference type="ChEBI" id="CHEBI:30616"/>
    </ligand>
</feature>
<evidence type="ECO:0000313" key="21">
    <source>
        <dbReference type="EMBL" id="RHY85787.1"/>
    </source>
</evidence>
<evidence type="ECO:0000256" key="9">
    <source>
        <dbReference type="ARBA" id="ARBA00022967"/>
    </source>
</evidence>
<feature type="region of interest" description="Disordered" evidence="17">
    <location>
        <begin position="129"/>
        <end position="154"/>
    </location>
</feature>
<keyword evidence="8 15" id="KW-0460">Magnesium</keyword>
<feature type="binding site" evidence="14">
    <location>
        <position position="708"/>
    </location>
    <ligand>
        <name>ATP</name>
        <dbReference type="ChEBI" id="CHEBI:30616"/>
    </ligand>
</feature>
<accession>A0A3R6ZCB2</accession>
<dbReference type="GO" id="GO:0140326">
    <property type="term" value="F:ATPase-coupled intramembrane lipid transporter activity"/>
    <property type="evidence" value="ECO:0007669"/>
    <property type="project" value="UniProtKB-EC"/>
</dbReference>
<dbReference type="InterPro" id="IPR032631">
    <property type="entry name" value="P-type_ATPase_N"/>
</dbReference>
<evidence type="ECO:0000256" key="12">
    <source>
        <dbReference type="ARBA" id="ARBA00034036"/>
    </source>
</evidence>
<dbReference type="InterPro" id="IPR023214">
    <property type="entry name" value="HAD_sf"/>
</dbReference>
<evidence type="ECO:0000256" key="17">
    <source>
        <dbReference type="SAM" id="MobiDB-lite"/>
    </source>
</evidence>
<evidence type="ECO:0000313" key="22">
    <source>
        <dbReference type="Proteomes" id="UP000285712"/>
    </source>
</evidence>
<comment type="similarity">
    <text evidence="3 16">Belongs to the cation transport ATPase (P-type) (TC 3.A.3) family. Type IV subfamily.</text>
</comment>
<feature type="binding site" evidence="14">
    <location>
        <position position="919"/>
    </location>
    <ligand>
        <name>ATP</name>
        <dbReference type="ChEBI" id="CHEBI:30616"/>
    </ligand>
</feature>
<dbReference type="InterPro" id="IPR023299">
    <property type="entry name" value="ATPase_P-typ_cyto_dom_N"/>
</dbReference>
<comment type="subcellular location">
    <subcellularLocation>
        <location evidence="2">Endomembrane system</location>
    </subcellularLocation>
    <subcellularLocation>
        <location evidence="1 16">Membrane</location>
        <topology evidence="1 16">Multi-pass membrane protein</topology>
    </subcellularLocation>
</comment>
<dbReference type="InterPro" id="IPR006539">
    <property type="entry name" value="P-type_ATPase_IV"/>
</dbReference>
<evidence type="ECO:0000256" key="6">
    <source>
        <dbReference type="ARBA" id="ARBA00022741"/>
    </source>
</evidence>
<feature type="transmembrane region" description="Helical" evidence="16">
    <location>
        <begin position="275"/>
        <end position="297"/>
    </location>
</feature>
<dbReference type="GO" id="GO:0016887">
    <property type="term" value="F:ATP hydrolysis activity"/>
    <property type="evidence" value="ECO:0007669"/>
    <property type="project" value="InterPro"/>
</dbReference>
<reference evidence="21 22" key="1">
    <citation type="submission" date="2018-08" db="EMBL/GenBank/DDBJ databases">
        <title>Aphanomyces genome sequencing and annotation.</title>
        <authorList>
            <person name="Minardi D."/>
            <person name="Oidtmann B."/>
            <person name="Van Der Giezen M."/>
            <person name="Studholme D.J."/>
        </authorList>
    </citation>
    <scope>NUCLEOTIDE SEQUENCE [LARGE SCALE GENOMIC DNA]</scope>
    <source>
        <strain evidence="21 22">Sv</strain>
    </source>
</reference>
<organism evidence="21 22">
    <name type="scientific">Aphanomyces astaci</name>
    <name type="common">Crayfish plague agent</name>
    <dbReference type="NCBI Taxonomy" id="112090"/>
    <lineage>
        <taxon>Eukaryota</taxon>
        <taxon>Sar</taxon>
        <taxon>Stramenopiles</taxon>
        <taxon>Oomycota</taxon>
        <taxon>Saprolegniomycetes</taxon>
        <taxon>Saprolegniales</taxon>
        <taxon>Verrucalvaceae</taxon>
        <taxon>Aphanomyces</taxon>
    </lineage>
</organism>
<feature type="binding site" evidence="14">
    <location>
        <position position="643"/>
    </location>
    <ligand>
        <name>ATP</name>
        <dbReference type="ChEBI" id="CHEBI:30616"/>
    </ligand>
</feature>
<feature type="transmembrane region" description="Helical" evidence="16">
    <location>
        <begin position="1119"/>
        <end position="1139"/>
    </location>
</feature>
<keyword evidence="6 14" id="KW-0547">Nucleotide-binding</keyword>
<dbReference type="GO" id="GO:0000287">
    <property type="term" value="F:magnesium ion binding"/>
    <property type="evidence" value="ECO:0007669"/>
    <property type="project" value="UniProtKB-UniRule"/>
</dbReference>
<comment type="cofactor">
    <cofactor evidence="15">
        <name>Mg(2+)</name>
        <dbReference type="ChEBI" id="CHEBI:18420"/>
    </cofactor>
</comment>
<comment type="caution">
    <text evidence="16">Lacks conserved residue(s) required for the propagation of feature annotation.</text>
</comment>
<comment type="caution">
    <text evidence="21">The sequence shown here is derived from an EMBL/GenBank/DDBJ whole genome shotgun (WGS) entry which is preliminary data.</text>
</comment>
<dbReference type="Pfam" id="PF13246">
    <property type="entry name" value="Cation_ATPase"/>
    <property type="match status" value="1"/>
</dbReference>
<dbReference type="EC" id="7.6.2.1" evidence="16"/>
<feature type="binding site" evidence="14">
    <location>
        <position position="792"/>
    </location>
    <ligand>
        <name>ATP</name>
        <dbReference type="ChEBI" id="CHEBI:30616"/>
    </ligand>
</feature>
<feature type="transmembrane region" description="Helical" evidence="16">
    <location>
        <begin position="1053"/>
        <end position="1077"/>
    </location>
</feature>
<evidence type="ECO:0000259" key="20">
    <source>
        <dbReference type="Pfam" id="PF16212"/>
    </source>
</evidence>
<evidence type="ECO:0000259" key="19">
    <source>
        <dbReference type="Pfam" id="PF16209"/>
    </source>
</evidence>
<feature type="active site" description="4-aspartylphosphate intermediate" evidence="13">
    <location>
        <position position="418"/>
    </location>
</feature>
<feature type="domain" description="P-type ATPase A" evidence="18">
    <location>
        <begin position="165"/>
        <end position="219"/>
    </location>
</feature>
<dbReference type="InterPro" id="IPR018303">
    <property type="entry name" value="ATPase_P-typ_P_site"/>
</dbReference>
<dbReference type="InterPro" id="IPR059000">
    <property type="entry name" value="ATPase_P-type_domA"/>
</dbReference>
<dbReference type="Pfam" id="PF00122">
    <property type="entry name" value="E1-E2_ATPase"/>
    <property type="match status" value="1"/>
</dbReference>
<comment type="catalytic activity">
    <reaction evidence="12 16">
        <text>ATP + H2O + phospholipidSide 1 = ADP + phosphate + phospholipidSide 2.</text>
        <dbReference type="EC" id="7.6.2.1"/>
    </reaction>
</comment>
<sequence length="1418" mass="155304">MMQGFKPVPLASAAKPHANAGNRITYLNNAALNHAQRFRGNRIHTAKYTVLTFVPKNLFEQFRRVANIYFLILSVLTSMPFSPKNPVSLIGTFLAVLVFSAAKEGYEDYIRHLSDADINTRHVDVLADVASSSSSSAPPPPPLRPSESSQSPSPSITLPLLQFPVKTIKWHQLQVGDLVLLRKNDEVPADCLLLATSDADSGVCSIDSANLDGESSLKTLYAVNGGMPPEALASLRGRVEHESPTASLASFRGTLHVASATPVLLTTVMLTMNRCLYFVFCVQGLLCTVNAIAMLTWSHSSRTPYLYTPNTSSSSSANGGQVYLTFLVAYSNLIPISLYVGIEVVKLIQKYLIEHDTDMALVVATRSSPPHTAAATPPSPPEQGGPKPPSPSSYSSFAKCRTSNLVEELGQVQLVFTDKTGTLTCNEMVFAACAIVGTGRAFSFDRPRRLDTRVPPAPPCPTTHARPRLHLPSLVLPRLTTSTGTRVSGTLGNKFTSYNRASESTVVDVQFLNQASLLVPATTARTNVFPLEGTSDAWASLYDSCGQHPPHVRQRQLDFWLCLALCHSVAPETDDDDPTNFMAIRYQASSPDEGAMVAAARQMGCVRWFHLIVFKGRSASSVVVWNRLTQTDETYRVLNVLEFHSARRRMSIVVRGPDGRLRLFAKGADAAILKRLAPSSSSHNPDATSSSVAWVTHHLTAYSEKGLRTLCVAVRDLDDSTYNAWNNSFRAANMLHDHDKRDAHVAAARNAIERDLQLLGMTAIEDRLQEGVPDTIRRLLAAGIRVWVLTGDKEETAINVGHACHLLSPTSRVHRLSRFKTEGDMYEYFVELIELLDQPRATKGAPADKLVQDVMVLDGEALALAMLPSTRHTFVSVALRCRACICCRVSPKQKAQVVQLVREHVSSMVTLAIGDGANDVSMIQAAHLGIGICGHEGTAAVRASDYSIAQFRFVAKLLFVHGAWAYHRVCKFILFYFYKNMVVVFTEYWFAWSSGFSGQIFFPDMLSLAYNALFTSYPCVAGFSLDQHTSTTAVLTFPKLYQIGQLRQSYNEYLFVVHIALAMYHSALCYFIPQWLLAHDVAGSDGVVVGQWGVSIASFASVVLVVTVRMLTQVKCFNYVVVAITVFSVLVDYGAMLILSTPAMARVLQSLHMWDEINRLKQHVADLQRNERMLIEAANTAVDDRDRFVTHPQLQAGLALKASTTAVPTEIGKLRADLLAAIATKADVTLVDAVHLKKLDIATFDAQVRATDKLRFTLEQMLRDMFATFALHVERDVRDVQALLDVNEKRILGALTGLESAKHDHSFLCERVRAVERKTGGGQPKNDAGTFFRTDDQTTFQSFEAAVNTLHAESVVANAATAQLGATIATMQAAIDAVHKETSKTEHDIGAAIAAEVRKAHAADAKVPKPDHDVAGPQ</sequence>
<evidence type="ECO:0000256" key="1">
    <source>
        <dbReference type="ARBA" id="ARBA00004141"/>
    </source>
</evidence>
<evidence type="ECO:0000256" key="16">
    <source>
        <dbReference type="RuleBase" id="RU362033"/>
    </source>
</evidence>
<dbReference type="Pfam" id="PF16212">
    <property type="entry name" value="PhoLip_ATPase_C"/>
    <property type="match status" value="1"/>
</dbReference>
<feature type="transmembrane region" description="Helical" evidence="16">
    <location>
        <begin position="322"/>
        <end position="342"/>
    </location>
</feature>
<dbReference type="InterPro" id="IPR032630">
    <property type="entry name" value="P_typ_ATPase_c"/>
</dbReference>
<keyword evidence="9 16" id="KW-1278">Translocase</keyword>
<evidence type="ECO:0000256" key="2">
    <source>
        <dbReference type="ARBA" id="ARBA00004308"/>
    </source>
</evidence>
<dbReference type="NCBIfam" id="TIGR01652">
    <property type="entry name" value="ATPase-Plipid"/>
    <property type="match status" value="1"/>
</dbReference>
<keyword evidence="5 15" id="KW-0479">Metal-binding</keyword>
<evidence type="ECO:0000256" key="7">
    <source>
        <dbReference type="ARBA" id="ARBA00022840"/>
    </source>
</evidence>
<evidence type="ECO:0000256" key="13">
    <source>
        <dbReference type="PIRSR" id="PIRSR606539-1"/>
    </source>
</evidence>
<dbReference type="Gene3D" id="2.70.150.10">
    <property type="entry name" value="Calcium-transporting ATPase, cytoplasmic transduction domain A"/>
    <property type="match status" value="1"/>
</dbReference>
<feature type="binding site" evidence="15">
    <location>
        <position position="418"/>
    </location>
    <ligand>
        <name>Mg(2+)</name>
        <dbReference type="ChEBI" id="CHEBI:18420"/>
    </ligand>
</feature>
<dbReference type="GO" id="GO:0005524">
    <property type="term" value="F:ATP binding"/>
    <property type="evidence" value="ECO:0007669"/>
    <property type="project" value="UniProtKB-UniRule"/>
</dbReference>
<feature type="binding site" evidence="14">
    <location>
        <position position="420"/>
    </location>
    <ligand>
        <name>ATP</name>
        <dbReference type="ChEBI" id="CHEBI:30616"/>
    </ligand>
</feature>
<evidence type="ECO:0000256" key="14">
    <source>
        <dbReference type="PIRSR" id="PIRSR606539-2"/>
    </source>
</evidence>
<dbReference type="PANTHER" id="PTHR24092:SF150">
    <property type="entry name" value="PHOSPHOLIPID-TRANSPORTING ATPASE"/>
    <property type="match status" value="1"/>
</dbReference>
<feature type="binding site" evidence="14">
    <location>
        <position position="419"/>
    </location>
    <ligand>
        <name>ATP</name>
        <dbReference type="ChEBI" id="CHEBI:30616"/>
    </ligand>
</feature>
<dbReference type="SUPFAM" id="SSF81660">
    <property type="entry name" value="Metal cation-transporting ATPase, ATP-binding domain N"/>
    <property type="match status" value="1"/>
</dbReference>
<feature type="transmembrane region" description="Helical" evidence="16">
    <location>
        <begin position="1089"/>
        <end position="1112"/>
    </location>
</feature>
<name>A0A3R6ZCB2_APHAT</name>
<dbReference type="Gene3D" id="3.40.50.1000">
    <property type="entry name" value="HAD superfamily/HAD-like"/>
    <property type="match status" value="1"/>
</dbReference>
<feature type="compositionally biased region" description="Pro residues" evidence="17">
    <location>
        <begin position="377"/>
        <end position="391"/>
    </location>
</feature>
<dbReference type="SFLD" id="SFLDG00002">
    <property type="entry name" value="C1.7:_P-type_atpase_like"/>
    <property type="match status" value="1"/>
</dbReference>
<dbReference type="SFLD" id="SFLDF00027">
    <property type="entry name" value="p-type_atpase"/>
    <property type="match status" value="1"/>
</dbReference>
<evidence type="ECO:0000256" key="3">
    <source>
        <dbReference type="ARBA" id="ARBA00008109"/>
    </source>
</evidence>
<keyword evidence="11 16" id="KW-0472">Membrane</keyword>
<dbReference type="SFLD" id="SFLDS00003">
    <property type="entry name" value="Haloacid_Dehalogenase"/>
    <property type="match status" value="1"/>
</dbReference>
<evidence type="ECO:0000256" key="5">
    <source>
        <dbReference type="ARBA" id="ARBA00022723"/>
    </source>
</evidence>
<dbReference type="GO" id="GO:0045332">
    <property type="term" value="P:phospholipid translocation"/>
    <property type="evidence" value="ECO:0007669"/>
    <property type="project" value="TreeGrafter"/>
</dbReference>
<feature type="region of interest" description="Disordered" evidence="17">
    <location>
        <begin position="369"/>
        <end position="396"/>
    </location>
</feature>
<dbReference type="SUPFAM" id="SSF81665">
    <property type="entry name" value="Calcium ATPase, transmembrane domain M"/>
    <property type="match status" value="1"/>
</dbReference>
<feature type="binding site" evidence="14">
    <location>
        <position position="894"/>
    </location>
    <ligand>
        <name>ATP</name>
        <dbReference type="ChEBI" id="CHEBI:30616"/>
    </ligand>
</feature>
<dbReference type="SUPFAM" id="SSF81653">
    <property type="entry name" value="Calcium ATPase, transduction domain A"/>
    <property type="match status" value="1"/>
</dbReference>
<dbReference type="PROSITE" id="PS00154">
    <property type="entry name" value="ATPASE_E1_E2"/>
    <property type="match status" value="1"/>
</dbReference>
<keyword evidence="10 16" id="KW-1133">Transmembrane helix</keyword>
<evidence type="ECO:0000256" key="8">
    <source>
        <dbReference type="ARBA" id="ARBA00022842"/>
    </source>
</evidence>
<feature type="binding site" evidence="14">
    <location>
        <position position="918"/>
    </location>
    <ligand>
        <name>ATP</name>
        <dbReference type="ChEBI" id="CHEBI:30616"/>
    </ligand>
</feature>
<dbReference type="InterPro" id="IPR001757">
    <property type="entry name" value="P_typ_ATPase"/>
</dbReference>
<dbReference type="EMBL" id="QUTG01005362">
    <property type="protein sequence ID" value="RHY85787.1"/>
    <property type="molecule type" value="Genomic_DNA"/>
</dbReference>
<dbReference type="SUPFAM" id="SSF56784">
    <property type="entry name" value="HAD-like"/>
    <property type="match status" value="1"/>
</dbReference>
<feature type="binding site" evidence="15">
    <location>
        <position position="915"/>
    </location>
    <ligand>
        <name>Mg(2+)</name>
        <dbReference type="ChEBI" id="CHEBI:18420"/>
    </ligand>
</feature>
<evidence type="ECO:0000256" key="15">
    <source>
        <dbReference type="PIRSR" id="PIRSR606539-3"/>
    </source>
</evidence>
<feature type="binding site" evidence="14">
    <location>
        <position position="593"/>
    </location>
    <ligand>
        <name>ATP</name>
        <dbReference type="ChEBI" id="CHEBI:30616"/>
    </ligand>
</feature>
<feature type="binding site" evidence="14">
    <location>
        <position position="790"/>
    </location>
    <ligand>
        <name>ATP</name>
        <dbReference type="ChEBI" id="CHEBI:30616"/>
    </ligand>
</feature>
<dbReference type="InterPro" id="IPR036412">
    <property type="entry name" value="HAD-like_sf"/>
</dbReference>
<dbReference type="GO" id="GO:0005886">
    <property type="term" value="C:plasma membrane"/>
    <property type="evidence" value="ECO:0007669"/>
    <property type="project" value="TreeGrafter"/>
</dbReference>
<evidence type="ECO:0000256" key="10">
    <source>
        <dbReference type="ARBA" id="ARBA00022989"/>
    </source>
</evidence>
<feature type="non-terminal residue" evidence="21">
    <location>
        <position position="1418"/>
    </location>
</feature>
<proteinExistence type="inferred from homology"/>
<dbReference type="NCBIfam" id="TIGR01494">
    <property type="entry name" value="ATPase_P-type"/>
    <property type="match status" value="1"/>
</dbReference>
<feature type="binding site" evidence="14">
    <location>
        <position position="418"/>
    </location>
    <ligand>
        <name>ATP</name>
        <dbReference type="ChEBI" id="CHEBI:30616"/>
    </ligand>
</feature>
<dbReference type="InterPro" id="IPR023298">
    <property type="entry name" value="ATPase_P-typ_TM_dom_sf"/>
</dbReference>
<feature type="binding site" evidence="14">
    <location>
        <position position="791"/>
    </location>
    <ligand>
        <name>ATP</name>
        <dbReference type="ChEBI" id="CHEBI:30616"/>
    </ligand>
</feature>
<evidence type="ECO:0000259" key="18">
    <source>
        <dbReference type="Pfam" id="PF00122"/>
    </source>
</evidence>
<feature type="domain" description="P-type ATPase C-terminal" evidence="20">
    <location>
        <begin position="941"/>
        <end position="1145"/>
    </location>
</feature>
<feature type="binding site" evidence="15">
    <location>
        <position position="919"/>
    </location>
    <ligand>
        <name>Mg(2+)</name>
        <dbReference type="ChEBI" id="CHEBI:18420"/>
    </ligand>
</feature>
<feature type="binding site" evidence="14">
    <location>
        <position position="666"/>
    </location>
    <ligand>
        <name>ATP</name>
        <dbReference type="ChEBI" id="CHEBI:30616"/>
    </ligand>
</feature>
<feature type="domain" description="P-type ATPase N-terminal" evidence="19">
    <location>
        <begin position="26"/>
        <end position="89"/>
    </location>
</feature>